<dbReference type="Proteomes" id="UP001566132">
    <property type="component" value="Unassembled WGS sequence"/>
</dbReference>
<evidence type="ECO:0000313" key="3">
    <source>
        <dbReference type="Proteomes" id="UP001566132"/>
    </source>
</evidence>
<feature type="signal peptide" evidence="1">
    <location>
        <begin position="1"/>
        <end position="20"/>
    </location>
</feature>
<keyword evidence="3" id="KW-1185">Reference proteome</keyword>
<dbReference type="AlphaFoldDB" id="A0ABD1EIP6"/>
<evidence type="ECO:0000256" key="1">
    <source>
        <dbReference type="SAM" id="SignalP"/>
    </source>
</evidence>
<dbReference type="EMBL" id="JBDJPC010000007">
    <property type="protein sequence ID" value="KAL1494401.1"/>
    <property type="molecule type" value="Genomic_DNA"/>
</dbReference>
<comment type="caution">
    <text evidence="2">The sequence shown here is derived from an EMBL/GenBank/DDBJ whole genome shotgun (WGS) entry which is preliminary data.</text>
</comment>
<reference evidence="2 3" key="1">
    <citation type="submission" date="2024-05" db="EMBL/GenBank/DDBJ databases">
        <title>Genetic variation in Jamaican populations of the coffee berry borer (Hypothenemus hampei).</title>
        <authorList>
            <person name="Errbii M."/>
            <person name="Myrie A."/>
        </authorList>
    </citation>
    <scope>NUCLEOTIDE SEQUENCE [LARGE SCALE GENOMIC DNA]</scope>
    <source>
        <strain evidence="2">JA-Hopewell-2020-01-JO</strain>
        <tissue evidence="2">Whole body</tissue>
    </source>
</reference>
<keyword evidence="1" id="KW-0732">Signal</keyword>
<organism evidence="2 3">
    <name type="scientific">Hypothenemus hampei</name>
    <name type="common">Coffee berry borer</name>
    <dbReference type="NCBI Taxonomy" id="57062"/>
    <lineage>
        <taxon>Eukaryota</taxon>
        <taxon>Metazoa</taxon>
        <taxon>Ecdysozoa</taxon>
        <taxon>Arthropoda</taxon>
        <taxon>Hexapoda</taxon>
        <taxon>Insecta</taxon>
        <taxon>Pterygota</taxon>
        <taxon>Neoptera</taxon>
        <taxon>Endopterygota</taxon>
        <taxon>Coleoptera</taxon>
        <taxon>Polyphaga</taxon>
        <taxon>Cucujiformia</taxon>
        <taxon>Curculionidae</taxon>
        <taxon>Scolytinae</taxon>
        <taxon>Hypothenemus</taxon>
    </lineage>
</organism>
<protein>
    <submittedName>
        <fullName evidence="2">Uncharacterized protein</fullName>
    </submittedName>
</protein>
<evidence type="ECO:0000313" key="2">
    <source>
        <dbReference type="EMBL" id="KAL1494401.1"/>
    </source>
</evidence>
<feature type="chain" id="PRO_5044773394" evidence="1">
    <location>
        <begin position="21"/>
        <end position="172"/>
    </location>
</feature>
<accession>A0ABD1EIP6</accession>
<gene>
    <name evidence="2" type="ORF">ABEB36_010005</name>
</gene>
<sequence length="172" mass="18919">MLQSCVFVLVAVLAAARVAAPEPQFLPVAVRLELPTFVHQQKQSPSVPGPYNLKTSVKVNDDVNNDAALKNFIISTTSEPVVVTQNQPIVSSRIQEISGARNLKKRRRNKVNKGDSSAKSIILNHNSIWLLKTINDKPADEVLRTDKASVARDLKDATESSVVKVKKLDEKL</sequence>
<name>A0ABD1EIP6_HYPHA</name>
<proteinExistence type="predicted"/>